<accession>A0A1E7LIL1</accession>
<protein>
    <submittedName>
        <fullName evidence="1">Uncharacterized protein</fullName>
    </submittedName>
</protein>
<evidence type="ECO:0000313" key="1">
    <source>
        <dbReference type="EMBL" id="OEV16026.1"/>
    </source>
</evidence>
<dbReference type="EMBL" id="LJGZ01000105">
    <property type="protein sequence ID" value="OEV16026.1"/>
    <property type="molecule type" value="Genomic_DNA"/>
</dbReference>
<keyword evidence="2" id="KW-1185">Reference proteome</keyword>
<reference evidence="1 2" key="1">
    <citation type="journal article" date="2016" name="Front. Microbiol.">
        <title>Comparative Genomics Analysis of Streptomyces Species Reveals Their Adaptation to the Marine Environment and Their Diversity at the Genomic Level.</title>
        <authorList>
            <person name="Tian X."/>
            <person name="Zhang Z."/>
            <person name="Yang T."/>
            <person name="Chen M."/>
            <person name="Li J."/>
            <person name="Chen F."/>
            <person name="Yang J."/>
            <person name="Li W."/>
            <person name="Zhang B."/>
            <person name="Zhang Z."/>
            <person name="Wu J."/>
            <person name="Zhang C."/>
            <person name="Long L."/>
            <person name="Xiao J."/>
        </authorList>
    </citation>
    <scope>NUCLEOTIDE SEQUENCE [LARGE SCALE GENOMIC DNA]</scope>
    <source>
        <strain evidence="1 2">SCSIO M10372</strain>
    </source>
</reference>
<dbReference type="Proteomes" id="UP000175971">
    <property type="component" value="Unassembled WGS sequence"/>
</dbReference>
<sequence>MLSELLQRCLSSVGTASAIDVMRFGLHRDLQKIRQDFSLATPRSTGARASAKARLRVFSVQVRSCRGLRLIPVVAQGPPPW</sequence>
<proteinExistence type="predicted"/>
<name>A0A1E7LIL1_9ACTN</name>
<dbReference type="AlphaFoldDB" id="A0A1E7LIL1"/>
<evidence type="ECO:0000313" key="2">
    <source>
        <dbReference type="Proteomes" id="UP000175971"/>
    </source>
</evidence>
<comment type="caution">
    <text evidence="1">The sequence shown here is derived from an EMBL/GenBank/DDBJ whole genome shotgun (WGS) entry which is preliminary data.</text>
</comment>
<gene>
    <name evidence="1" type="ORF">AN221_35065</name>
</gene>
<organism evidence="1 2">
    <name type="scientific">Streptomyces nanshensis</name>
    <dbReference type="NCBI Taxonomy" id="518642"/>
    <lineage>
        <taxon>Bacteria</taxon>
        <taxon>Bacillati</taxon>
        <taxon>Actinomycetota</taxon>
        <taxon>Actinomycetes</taxon>
        <taxon>Kitasatosporales</taxon>
        <taxon>Streptomycetaceae</taxon>
        <taxon>Streptomyces</taxon>
    </lineage>
</organism>